<evidence type="ECO:0000256" key="1">
    <source>
        <dbReference type="SAM" id="Phobius"/>
    </source>
</evidence>
<dbReference type="AlphaFoldDB" id="A0AAD7FLI3"/>
<organism evidence="2 3">
    <name type="scientific">Roridomyces roridus</name>
    <dbReference type="NCBI Taxonomy" id="1738132"/>
    <lineage>
        <taxon>Eukaryota</taxon>
        <taxon>Fungi</taxon>
        <taxon>Dikarya</taxon>
        <taxon>Basidiomycota</taxon>
        <taxon>Agaricomycotina</taxon>
        <taxon>Agaricomycetes</taxon>
        <taxon>Agaricomycetidae</taxon>
        <taxon>Agaricales</taxon>
        <taxon>Marasmiineae</taxon>
        <taxon>Mycenaceae</taxon>
        <taxon>Roridomyces</taxon>
    </lineage>
</organism>
<gene>
    <name evidence="2" type="ORF">FB45DRAFT_72177</name>
</gene>
<keyword evidence="1" id="KW-1133">Transmembrane helix</keyword>
<dbReference type="EMBL" id="JARKIF010000012">
    <property type="protein sequence ID" value="KAJ7625814.1"/>
    <property type="molecule type" value="Genomic_DNA"/>
</dbReference>
<evidence type="ECO:0000313" key="3">
    <source>
        <dbReference type="Proteomes" id="UP001221142"/>
    </source>
</evidence>
<feature type="transmembrane region" description="Helical" evidence="1">
    <location>
        <begin position="75"/>
        <end position="97"/>
    </location>
</feature>
<comment type="caution">
    <text evidence="2">The sequence shown here is derived from an EMBL/GenBank/DDBJ whole genome shotgun (WGS) entry which is preliminary data.</text>
</comment>
<accession>A0AAD7FLI3</accession>
<reference evidence="2" key="1">
    <citation type="submission" date="2023-03" db="EMBL/GenBank/DDBJ databases">
        <title>Massive genome expansion in bonnet fungi (Mycena s.s.) driven by repeated elements and novel gene families across ecological guilds.</title>
        <authorList>
            <consortium name="Lawrence Berkeley National Laboratory"/>
            <person name="Harder C.B."/>
            <person name="Miyauchi S."/>
            <person name="Viragh M."/>
            <person name="Kuo A."/>
            <person name="Thoen E."/>
            <person name="Andreopoulos B."/>
            <person name="Lu D."/>
            <person name="Skrede I."/>
            <person name="Drula E."/>
            <person name="Henrissat B."/>
            <person name="Morin E."/>
            <person name="Kohler A."/>
            <person name="Barry K."/>
            <person name="LaButti K."/>
            <person name="Morin E."/>
            <person name="Salamov A."/>
            <person name="Lipzen A."/>
            <person name="Mereny Z."/>
            <person name="Hegedus B."/>
            <person name="Baldrian P."/>
            <person name="Stursova M."/>
            <person name="Weitz H."/>
            <person name="Taylor A."/>
            <person name="Grigoriev I.V."/>
            <person name="Nagy L.G."/>
            <person name="Martin F."/>
            <person name="Kauserud H."/>
        </authorList>
    </citation>
    <scope>NUCLEOTIDE SEQUENCE</scope>
    <source>
        <strain evidence="2">9284</strain>
    </source>
</reference>
<name>A0AAD7FLI3_9AGAR</name>
<keyword evidence="1" id="KW-0472">Membrane</keyword>
<keyword evidence="3" id="KW-1185">Reference proteome</keyword>
<dbReference type="Proteomes" id="UP001221142">
    <property type="component" value="Unassembled WGS sequence"/>
</dbReference>
<protein>
    <submittedName>
        <fullName evidence="2">Uncharacterized protein</fullName>
    </submittedName>
</protein>
<evidence type="ECO:0000313" key="2">
    <source>
        <dbReference type="EMBL" id="KAJ7625814.1"/>
    </source>
</evidence>
<keyword evidence="1" id="KW-0812">Transmembrane</keyword>
<proteinExistence type="predicted"/>
<sequence length="159" mass="17480">MAHANIADVTETVVRTVTITATPELPTRTIGRPWTTATPYTYTNRQPYYTEVLVQYPAQPRPYVYQSCPNRHGRIVGSFFGGLGAGLLICSIIALVLGRKIHRLKKILRRAESGLYSIPVDVAAKANKEPMLSATAQIENEPFLAEGRTLVDVEDAPGK</sequence>